<dbReference type="PANTHER" id="PTHR33376:SF7">
    <property type="entry name" value="C4-DICARBOXYLATE-BINDING PROTEIN DCTB"/>
    <property type="match status" value="1"/>
</dbReference>
<sequence length="299" mass="33730">MGHATAIDHFGHTSFERFQELVETNSDGQIQVEIYPASELGGEREMLEMLLMGELTMMAPASAILDAATKYMAVWDLPYLFTDFETAHRVLDGEVGQYVLDSMADKGLVGIAYWENGFRHLTNSVRPVTTVADMARLNMRTLENPMQIKAWSLTGANAAPLAFNAVYDALKTKQFDAQETPLTLMYSMKFHEVQNHLTLTGHTYSPWPVVVNKSFYDQLSPDLQQVVTNAVLEVRDYNRQLSKEDEQKALQQLKQAGLAVVELPEEEKLKFKEAMSGIYEDVKADVGEEFYNKLMEAAK</sequence>
<dbReference type="AlphaFoldDB" id="A0A1C0YIK0"/>
<dbReference type="EMBL" id="MATO01000059">
    <property type="protein sequence ID" value="OCS86998.1"/>
    <property type="molecule type" value="Genomic_DNA"/>
</dbReference>
<organism evidence="4 5">
    <name type="scientific">Caryophanon latum</name>
    <dbReference type="NCBI Taxonomy" id="33977"/>
    <lineage>
        <taxon>Bacteria</taxon>
        <taxon>Bacillati</taxon>
        <taxon>Bacillota</taxon>
        <taxon>Bacilli</taxon>
        <taxon>Bacillales</taxon>
        <taxon>Caryophanaceae</taxon>
        <taxon>Caryophanon</taxon>
    </lineage>
</organism>
<evidence type="ECO:0000256" key="2">
    <source>
        <dbReference type="ARBA" id="ARBA00022448"/>
    </source>
</evidence>
<comment type="similarity">
    <text evidence="1">Belongs to the bacterial solute-binding protein 7 family.</text>
</comment>
<dbReference type="InterPro" id="IPR018389">
    <property type="entry name" value="DctP_fam"/>
</dbReference>
<proteinExistence type="inferred from homology"/>
<dbReference type="GO" id="GO:0055085">
    <property type="term" value="P:transmembrane transport"/>
    <property type="evidence" value="ECO:0007669"/>
    <property type="project" value="InterPro"/>
</dbReference>
<dbReference type="CDD" id="cd13603">
    <property type="entry name" value="PBP2_TRAP_Siap_TeaA_like"/>
    <property type="match status" value="1"/>
</dbReference>
<evidence type="ECO:0008006" key="6">
    <source>
        <dbReference type="Google" id="ProtNLM"/>
    </source>
</evidence>
<dbReference type="InterPro" id="IPR038404">
    <property type="entry name" value="TRAP_DctP_sf"/>
</dbReference>
<evidence type="ECO:0000313" key="4">
    <source>
        <dbReference type="EMBL" id="OCS86998.1"/>
    </source>
</evidence>
<evidence type="ECO:0000256" key="3">
    <source>
        <dbReference type="ARBA" id="ARBA00022729"/>
    </source>
</evidence>
<accession>A0A1C0YIK0</accession>
<name>A0A1C0YIK0_9BACL</name>
<dbReference type="InterPro" id="IPR004682">
    <property type="entry name" value="TRAP_DctP"/>
</dbReference>
<dbReference type="NCBIfam" id="TIGR00787">
    <property type="entry name" value="dctP"/>
    <property type="match status" value="1"/>
</dbReference>
<dbReference type="NCBIfam" id="NF037995">
    <property type="entry name" value="TRAP_S1"/>
    <property type="match status" value="1"/>
</dbReference>
<keyword evidence="3" id="KW-0732">Signal</keyword>
<gene>
    <name evidence="4" type="ORF">A6K76_14175</name>
</gene>
<comment type="caution">
    <text evidence="4">The sequence shown here is derived from an EMBL/GenBank/DDBJ whole genome shotgun (WGS) entry which is preliminary data.</text>
</comment>
<dbReference type="PANTHER" id="PTHR33376">
    <property type="match status" value="1"/>
</dbReference>
<keyword evidence="5" id="KW-1185">Reference proteome</keyword>
<reference evidence="4 5" key="1">
    <citation type="submission" date="2016-07" db="EMBL/GenBank/DDBJ databases">
        <title>Caryophanon latum genome sequencing.</title>
        <authorList>
            <person name="Verma A."/>
            <person name="Pal Y."/>
            <person name="Krishnamurthi S."/>
        </authorList>
    </citation>
    <scope>NUCLEOTIDE SEQUENCE [LARGE SCALE GENOMIC DNA]</scope>
    <source>
        <strain evidence="4 5">DSM 14151</strain>
    </source>
</reference>
<dbReference type="Gene3D" id="3.40.190.170">
    <property type="entry name" value="Bacterial extracellular solute-binding protein, family 7"/>
    <property type="match status" value="1"/>
</dbReference>
<dbReference type="Proteomes" id="UP000093482">
    <property type="component" value="Unassembled WGS sequence"/>
</dbReference>
<dbReference type="PIRSF" id="PIRSF006470">
    <property type="entry name" value="DctB"/>
    <property type="match status" value="1"/>
</dbReference>
<dbReference type="GO" id="GO:0030288">
    <property type="term" value="C:outer membrane-bounded periplasmic space"/>
    <property type="evidence" value="ECO:0007669"/>
    <property type="project" value="InterPro"/>
</dbReference>
<evidence type="ECO:0000313" key="5">
    <source>
        <dbReference type="Proteomes" id="UP000093482"/>
    </source>
</evidence>
<dbReference type="Pfam" id="PF03480">
    <property type="entry name" value="DctP"/>
    <property type="match status" value="1"/>
</dbReference>
<evidence type="ECO:0000256" key="1">
    <source>
        <dbReference type="ARBA" id="ARBA00009023"/>
    </source>
</evidence>
<keyword evidence="2" id="KW-0813">Transport</keyword>
<protein>
    <recommendedName>
        <fullName evidence="6">C4-dicarboxylate ABC transporter substrate-binding protein</fullName>
    </recommendedName>
</protein>